<dbReference type="RefSeq" id="WP_163519047.1">
    <property type="nucleotide sequence ID" value="NZ_JTCM02000052.1"/>
</dbReference>
<dbReference type="InterPro" id="IPR011047">
    <property type="entry name" value="Quinoprotein_ADH-like_sf"/>
</dbReference>
<dbReference type="PANTHER" id="PTHR19879:SF9">
    <property type="entry name" value="TRANSCRIPTION INITIATION FACTOR TFIID SUBUNIT 5"/>
    <property type="match status" value="1"/>
</dbReference>
<feature type="transmembrane region" description="Helical" evidence="5">
    <location>
        <begin position="161"/>
        <end position="178"/>
    </location>
</feature>
<evidence type="ECO:0000256" key="2">
    <source>
        <dbReference type="ARBA" id="ARBA00022737"/>
    </source>
</evidence>
<gene>
    <name evidence="6" type="ORF">PI95_020605</name>
</gene>
<protein>
    <recommendedName>
        <fullName evidence="8">WD40 repeat-like protein</fullName>
    </recommendedName>
</protein>
<keyword evidence="5" id="KW-1133">Transmembrane helix</keyword>
<feature type="transmembrane region" description="Helical" evidence="5">
    <location>
        <begin position="638"/>
        <end position="663"/>
    </location>
</feature>
<sequence>MRCRAAQRTLHLNFLELDGTTERFIRGINPKSKIQNPKSDDCLALITMSKDFNLQLPLLKLFDRLRKAGLPLGIDEYKLALNALQSGFGIKDQEALARLCRTLWVKSDEERLLFNYHFEQVMAEEAELSTLLDDAPILPKLEPEKKKRGFNLPRLSLTRKLVWGSTLLLVAGVSIWLVRPQPRKCPYFLDTPSKQAIQGEDYKKEVSFCKAKENDKLKITAVKIPPWLKLEEGENGKYRLVGKAEKYTNKSVSVLDLSGKQIGEFEYWWQTNDKDDSEFQLIFTPDGSYFATTEDKNIVRLWNSSHQQIGKDLQHQGKINDISFSPDGKRLATASGDGLVRIWDVSGKQVGQLKHQKPIYKIIFSPDSQRIVTASGDYSTDNERIFLWDISGKKIADLGENSPNLAAFSANGQWLMTILWKDSSENSLGEFSVRLWDMSGKKLGESNFSQKQFKDYFPSRYVELSPNGQQIALTTQDKVIVLDILSGKKLAELKQPNVDFINFSLDGQRIVTASESDRISRLWQPFQDPSGKQWRGLRHRGKVRSVALSSDQRWIATYADDGYLRLWDLSVNELRKIPFTGRNNSLSFSRDSKRLIITSEPYYQKVKLELSDASGIKDTRSLDIDVFEKPSFNPNEKWGQFLTIVALIALCLCLMQYAIMRYLQERNAKSRQKQANDESKADSTPAASTFEKKRSPEDVVQVVQAVRQAVGIELAEYFPVTRRQMKQSWRYLRRFVREGPATELDIEATVSEFARQGVFLKPSLMPRRVNQAELLLLIDRDGSMVPFHTLSCRLGETAVQGGRLAKADVYYFHNCADKYIYHDPSLCEAELLNDILASYSLFAGVMIFSDAGAARGGLNAERIKLTEQFLQQLKQKVRYVAWLNPMPQSRWAGTSAGKIALLVPMFEFSRQGLQGAIAHLRGQFTPYRQ</sequence>
<feature type="region of interest" description="Disordered" evidence="4">
    <location>
        <begin position="671"/>
        <end position="693"/>
    </location>
</feature>
<dbReference type="SUPFAM" id="SSF50998">
    <property type="entry name" value="Quinoprotein alcohol dehydrogenase-like"/>
    <property type="match status" value="1"/>
</dbReference>
<feature type="compositionally biased region" description="Basic and acidic residues" evidence="4">
    <location>
        <begin position="671"/>
        <end position="681"/>
    </location>
</feature>
<feature type="repeat" description="WD" evidence="3">
    <location>
        <begin position="539"/>
        <end position="577"/>
    </location>
</feature>
<dbReference type="EMBL" id="JTCM02000052">
    <property type="protein sequence ID" value="NEU74889.1"/>
    <property type="molecule type" value="Genomic_DNA"/>
</dbReference>
<evidence type="ECO:0000256" key="4">
    <source>
        <dbReference type="SAM" id="MobiDB-lite"/>
    </source>
</evidence>
<reference evidence="6 7" key="1">
    <citation type="journal article" date="2015" name="Genome Announc.">
        <title>Draft Genome Sequence of Cyanobacterium Hassallia byssoidea Strain VB512170, Isolated from Monuments in India.</title>
        <authorList>
            <person name="Singh D."/>
            <person name="Chandrababunaidu M.M."/>
            <person name="Panda A."/>
            <person name="Sen D."/>
            <person name="Bhattacharyya S."/>
            <person name="Adhikary S.P."/>
            <person name="Tripathy S."/>
        </authorList>
    </citation>
    <scope>NUCLEOTIDE SEQUENCE [LARGE SCALE GENOMIC DNA]</scope>
    <source>
        <strain evidence="6 7">VB512170</strain>
    </source>
</reference>
<dbReference type="AlphaFoldDB" id="A0A846HDM1"/>
<dbReference type="PANTHER" id="PTHR19879">
    <property type="entry name" value="TRANSCRIPTION INITIATION FACTOR TFIID"/>
    <property type="match status" value="1"/>
</dbReference>
<dbReference type="PROSITE" id="PS00678">
    <property type="entry name" value="WD_REPEATS_1"/>
    <property type="match status" value="1"/>
</dbReference>
<dbReference type="Pfam" id="PF00400">
    <property type="entry name" value="WD40"/>
    <property type="match status" value="3"/>
</dbReference>
<dbReference type="CDD" id="cd00200">
    <property type="entry name" value="WD40"/>
    <property type="match status" value="1"/>
</dbReference>
<dbReference type="InterPro" id="IPR019775">
    <property type="entry name" value="WD40_repeat_CS"/>
</dbReference>
<comment type="caution">
    <text evidence="6">The sequence shown here is derived from an EMBL/GenBank/DDBJ whole genome shotgun (WGS) entry which is preliminary data.</text>
</comment>
<dbReference type="PROSITE" id="PS50294">
    <property type="entry name" value="WD_REPEATS_REGION"/>
    <property type="match status" value="2"/>
</dbReference>
<dbReference type="InterPro" id="IPR015943">
    <property type="entry name" value="WD40/YVTN_repeat-like_dom_sf"/>
</dbReference>
<evidence type="ECO:0000313" key="7">
    <source>
        <dbReference type="Proteomes" id="UP000031549"/>
    </source>
</evidence>
<accession>A0A846HDM1</accession>
<keyword evidence="2" id="KW-0677">Repeat</keyword>
<evidence type="ECO:0000256" key="1">
    <source>
        <dbReference type="ARBA" id="ARBA00022574"/>
    </source>
</evidence>
<keyword evidence="7" id="KW-1185">Reference proteome</keyword>
<name>A0A846HDM1_9CYAN</name>
<dbReference type="Proteomes" id="UP000031549">
    <property type="component" value="Unassembled WGS sequence"/>
</dbReference>
<dbReference type="Gene3D" id="2.130.10.10">
    <property type="entry name" value="YVTN repeat-like/Quinoprotein amine dehydrogenase"/>
    <property type="match status" value="2"/>
</dbReference>
<dbReference type="SMART" id="SM00320">
    <property type="entry name" value="WD40"/>
    <property type="match status" value="5"/>
</dbReference>
<evidence type="ECO:0008006" key="8">
    <source>
        <dbReference type="Google" id="ProtNLM"/>
    </source>
</evidence>
<organism evidence="6 7">
    <name type="scientific">Hassallia byssoidea VB512170</name>
    <dbReference type="NCBI Taxonomy" id="1304833"/>
    <lineage>
        <taxon>Bacteria</taxon>
        <taxon>Bacillati</taxon>
        <taxon>Cyanobacteriota</taxon>
        <taxon>Cyanophyceae</taxon>
        <taxon>Nostocales</taxon>
        <taxon>Tolypothrichaceae</taxon>
        <taxon>Hassallia</taxon>
    </lineage>
</organism>
<keyword evidence="1 3" id="KW-0853">WD repeat</keyword>
<evidence type="ECO:0000313" key="6">
    <source>
        <dbReference type="EMBL" id="NEU74889.1"/>
    </source>
</evidence>
<evidence type="ECO:0000256" key="5">
    <source>
        <dbReference type="SAM" id="Phobius"/>
    </source>
</evidence>
<dbReference type="PROSITE" id="PS50082">
    <property type="entry name" value="WD_REPEATS_2"/>
    <property type="match status" value="2"/>
</dbReference>
<keyword evidence="5" id="KW-0812">Transmembrane</keyword>
<proteinExistence type="predicted"/>
<keyword evidence="5" id="KW-0472">Membrane</keyword>
<dbReference type="InterPro" id="IPR001680">
    <property type="entry name" value="WD40_rpt"/>
</dbReference>
<evidence type="ECO:0000256" key="3">
    <source>
        <dbReference type="PROSITE-ProRule" id="PRU00221"/>
    </source>
</evidence>
<feature type="repeat" description="WD" evidence="3">
    <location>
        <begin position="312"/>
        <end position="346"/>
    </location>
</feature>